<keyword evidence="4" id="KW-1185">Reference proteome</keyword>
<proteinExistence type="predicted"/>
<dbReference type="AlphaFoldDB" id="A0AAN9AX67"/>
<evidence type="ECO:0000313" key="4">
    <source>
        <dbReference type="Proteomes" id="UP001374579"/>
    </source>
</evidence>
<dbReference type="SMART" id="SM00254">
    <property type="entry name" value="ShKT"/>
    <property type="match status" value="1"/>
</dbReference>
<keyword evidence="1" id="KW-0732">Signal</keyword>
<evidence type="ECO:0000256" key="1">
    <source>
        <dbReference type="SAM" id="SignalP"/>
    </source>
</evidence>
<accession>A0AAN9AX67</accession>
<protein>
    <recommendedName>
        <fullName evidence="2">ShKT domain-containing protein</fullName>
    </recommendedName>
</protein>
<feature type="chain" id="PRO_5043018179" description="ShKT domain-containing protein" evidence="1">
    <location>
        <begin position="22"/>
        <end position="223"/>
    </location>
</feature>
<feature type="domain" description="ShKT" evidence="2">
    <location>
        <begin position="189"/>
        <end position="223"/>
    </location>
</feature>
<dbReference type="Proteomes" id="UP001374579">
    <property type="component" value="Unassembled WGS sequence"/>
</dbReference>
<reference evidence="3 4" key="1">
    <citation type="submission" date="2024-02" db="EMBL/GenBank/DDBJ databases">
        <title>Chromosome-scale genome assembly of the rough periwinkle Littorina saxatilis.</title>
        <authorList>
            <person name="De Jode A."/>
            <person name="Faria R."/>
            <person name="Formenti G."/>
            <person name="Sims Y."/>
            <person name="Smith T.P."/>
            <person name="Tracey A."/>
            <person name="Wood J.M.D."/>
            <person name="Zagrodzka Z.B."/>
            <person name="Johannesson K."/>
            <person name="Butlin R.K."/>
            <person name="Leder E.H."/>
        </authorList>
    </citation>
    <scope>NUCLEOTIDE SEQUENCE [LARGE SCALE GENOMIC DNA]</scope>
    <source>
        <strain evidence="3">Snail1</strain>
        <tissue evidence="3">Muscle</tissue>
    </source>
</reference>
<organism evidence="3 4">
    <name type="scientific">Littorina saxatilis</name>
    <dbReference type="NCBI Taxonomy" id="31220"/>
    <lineage>
        <taxon>Eukaryota</taxon>
        <taxon>Metazoa</taxon>
        <taxon>Spiralia</taxon>
        <taxon>Lophotrochozoa</taxon>
        <taxon>Mollusca</taxon>
        <taxon>Gastropoda</taxon>
        <taxon>Caenogastropoda</taxon>
        <taxon>Littorinimorpha</taxon>
        <taxon>Littorinoidea</taxon>
        <taxon>Littorinidae</taxon>
        <taxon>Littorina</taxon>
    </lineage>
</organism>
<evidence type="ECO:0000313" key="3">
    <source>
        <dbReference type="EMBL" id="KAK7095040.1"/>
    </source>
</evidence>
<evidence type="ECO:0000259" key="2">
    <source>
        <dbReference type="SMART" id="SM00254"/>
    </source>
</evidence>
<gene>
    <name evidence="3" type="ORF">V1264_006501</name>
</gene>
<comment type="caution">
    <text evidence="3">The sequence shown here is derived from an EMBL/GenBank/DDBJ whole genome shotgun (WGS) entry which is preliminary data.</text>
</comment>
<dbReference type="InterPro" id="IPR003582">
    <property type="entry name" value="ShKT_dom"/>
</dbReference>
<name>A0AAN9AX67_9CAEN</name>
<feature type="signal peptide" evidence="1">
    <location>
        <begin position="1"/>
        <end position="21"/>
    </location>
</feature>
<sequence length="223" mass="23199">MAARVIVSVLVLLCCVSESWQRCFSDHCDHHSPLTGCLGGTYQCAADEFCETTTHLNHGNAPWVLMNCRPQSEMANCWAEQASNDAACDPNKHDLICHWCCTDEQCMRDLATGVFPTMAASTMAASTMAASTMAPGASTMAASTMAPGASTMAASTMAPGASTMAASTMAPGASTMAPTDAGTTPPSAPCEDLYLGDCSADYAGRCSEPLIHQLCQKTCGLCT</sequence>
<dbReference type="EMBL" id="JBAMIC010000018">
    <property type="protein sequence ID" value="KAK7095040.1"/>
    <property type="molecule type" value="Genomic_DNA"/>
</dbReference>